<protein>
    <submittedName>
        <fullName evidence="2">UB-like protease 1A</fullName>
    </submittedName>
</protein>
<name>A0A4Y1R900_PRUDU</name>
<keyword evidence="2" id="KW-0378">Hydrolase</keyword>
<dbReference type="GO" id="GO:0008233">
    <property type="term" value="F:peptidase activity"/>
    <property type="evidence" value="ECO:0007669"/>
    <property type="project" value="UniProtKB-KW"/>
</dbReference>
<gene>
    <name evidence="2" type="ORF">Prudu_010455</name>
</gene>
<dbReference type="GO" id="GO:0006508">
    <property type="term" value="P:proteolysis"/>
    <property type="evidence" value="ECO:0007669"/>
    <property type="project" value="UniProtKB-KW"/>
</dbReference>
<proteinExistence type="predicted"/>
<accession>A0A4Y1R900</accession>
<feature type="compositionally biased region" description="Polar residues" evidence="1">
    <location>
        <begin position="38"/>
        <end position="65"/>
    </location>
</feature>
<dbReference type="AlphaFoldDB" id="A0A4Y1R900"/>
<organism evidence="2">
    <name type="scientific">Prunus dulcis</name>
    <name type="common">Almond</name>
    <name type="synonym">Amygdalus dulcis</name>
    <dbReference type="NCBI Taxonomy" id="3755"/>
    <lineage>
        <taxon>Eukaryota</taxon>
        <taxon>Viridiplantae</taxon>
        <taxon>Streptophyta</taxon>
        <taxon>Embryophyta</taxon>
        <taxon>Tracheophyta</taxon>
        <taxon>Spermatophyta</taxon>
        <taxon>Magnoliopsida</taxon>
        <taxon>eudicotyledons</taxon>
        <taxon>Gunneridae</taxon>
        <taxon>Pentapetalae</taxon>
        <taxon>rosids</taxon>
        <taxon>fabids</taxon>
        <taxon>Rosales</taxon>
        <taxon>Rosaceae</taxon>
        <taxon>Amygdaloideae</taxon>
        <taxon>Amygdaleae</taxon>
        <taxon>Prunus</taxon>
    </lineage>
</organism>
<reference evidence="2" key="1">
    <citation type="journal article" date="2019" name="Science">
        <title>Mutation of a bHLH transcription factor allowed almond domestication.</title>
        <authorList>
            <person name="Sanchez-Perez R."/>
            <person name="Pavan S."/>
            <person name="Mazzeo R."/>
            <person name="Moldovan C."/>
            <person name="Aiese Cigliano R."/>
            <person name="Del Cueto J."/>
            <person name="Ricciardi F."/>
            <person name="Lotti C."/>
            <person name="Ricciardi L."/>
            <person name="Dicenta F."/>
            <person name="Lopez-Marques R.L."/>
            <person name="Lindberg Moller B."/>
        </authorList>
    </citation>
    <scope>NUCLEOTIDE SEQUENCE</scope>
</reference>
<evidence type="ECO:0000256" key="1">
    <source>
        <dbReference type="SAM" id="MobiDB-lite"/>
    </source>
</evidence>
<feature type="compositionally biased region" description="Low complexity" evidence="1">
    <location>
        <begin position="66"/>
        <end position="75"/>
    </location>
</feature>
<evidence type="ECO:0000313" key="2">
    <source>
        <dbReference type="EMBL" id="BBH00466.1"/>
    </source>
</evidence>
<sequence>MVEQQSGQDNLIRSSSNTWPCSQRTVTPPDQDHVAVNEQISAKTQKPTSSSPSEEQISAKTQKPTSSSPAASSISVQEEIANKWRKLNLKEKATYGSALEGSSTQVNDSVNEKGFITRCSADRFQKTRI</sequence>
<feature type="compositionally biased region" description="Polar residues" evidence="1">
    <location>
        <begin position="1"/>
        <end position="28"/>
    </location>
</feature>
<keyword evidence="2" id="KW-0645">Protease</keyword>
<dbReference type="EMBL" id="AP019299">
    <property type="protein sequence ID" value="BBH00466.1"/>
    <property type="molecule type" value="Genomic_DNA"/>
</dbReference>
<feature type="region of interest" description="Disordered" evidence="1">
    <location>
        <begin position="1"/>
        <end position="76"/>
    </location>
</feature>